<comment type="caution">
    <text evidence="1">The sequence shown here is derived from an EMBL/GenBank/DDBJ whole genome shotgun (WGS) entry which is preliminary data.</text>
</comment>
<gene>
    <name evidence="1" type="ORF">PAPOLLO_LOCUS7689</name>
</gene>
<dbReference type="AlphaFoldDB" id="A0A8S3WLH7"/>
<reference evidence="1" key="1">
    <citation type="submission" date="2021-04" db="EMBL/GenBank/DDBJ databases">
        <authorList>
            <person name="Tunstrom K."/>
        </authorList>
    </citation>
    <scope>NUCLEOTIDE SEQUENCE</scope>
</reference>
<evidence type="ECO:0000313" key="2">
    <source>
        <dbReference type="Proteomes" id="UP000691718"/>
    </source>
</evidence>
<proteinExistence type="predicted"/>
<sequence length="112" mass="13097">MYGMFEEKNPLTNESYRSLFVNNFNIGFEYPRSGTCSICDEYLAKTKALKLILTNAIEPEKDMIGKEIRKLEIDNKLHKIMANVIYRRKRETRIKCQSPPVTEAIAMDFQKN</sequence>
<dbReference type="EMBL" id="CAJQZP010000528">
    <property type="protein sequence ID" value="CAG4966753.1"/>
    <property type="molecule type" value="Genomic_DNA"/>
</dbReference>
<name>A0A8S3WLH7_PARAO</name>
<dbReference type="OrthoDB" id="6855408at2759"/>
<evidence type="ECO:0000313" key="1">
    <source>
        <dbReference type="EMBL" id="CAG4966753.1"/>
    </source>
</evidence>
<organism evidence="1 2">
    <name type="scientific">Parnassius apollo</name>
    <name type="common">Apollo butterfly</name>
    <name type="synonym">Papilio apollo</name>
    <dbReference type="NCBI Taxonomy" id="110799"/>
    <lineage>
        <taxon>Eukaryota</taxon>
        <taxon>Metazoa</taxon>
        <taxon>Ecdysozoa</taxon>
        <taxon>Arthropoda</taxon>
        <taxon>Hexapoda</taxon>
        <taxon>Insecta</taxon>
        <taxon>Pterygota</taxon>
        <taxon>Neoptera</taxon>
        <taxon>Endopterygota</taxon>
        <taxon>Lepidoptera</taxon>
        <taxon>Glossata</taxon>
        <taxon>Ditrysia</taxon>
        <taxon>Papilionoidea</taxon>
        <taxon>Papilionidae</taxon>
        <taxon>Parnassiinae</taxon>
        <taxon>Parnassini</taxon>
        <taxon>Parnassius</taxon>
        <taxon>Parnassius</taxon>
    </lineage>
</organism>
<dbReference type="Proteomes" id="UP000691718">
    <property type="component" value="Unassembled WGS sequence"/>
</dbReference>
<protein>
    <submittedName>
        <fullName evidence="1">(apollo) hypothetical protein</fullName>
    </submittedName>
</protein>
<keyword evidence="2" id="KW-1185">Reference proteome</keyword>
<accession>A0A8S3WLH7</accession>